<evidence type="ECO:0000256" key="7">
    <source>
        <dbReference type="ARBA" id="ARBA00022679"/>
    </source>
</evidence>
<sequence length="357" mass="39585">MKHTLFFKDTTPDDYVLLGGKGASLASMTAAQLPVPVGFCVTTHAYEAFLKDSGHGAVIFEMVKAIDCRDVSQLDKMSEKIRELIVSSPLPEDVQQSIKQSYKALCDLCNADDDLPVAVRSSATAEDLPDASFAGQQDTYLWVVGEEAVLEYVRKCWASLFTSRAINYRRHQHIVENEVLMSVVIQKMVNARTAGVAMTLNPTNGDRSTIVIDAAWGLGEAVVSGEVTPDNFLVDKVMMHIVKANIQHKHIEHVPDKATRRVLTREITDERAMRPSLTESEVKEVCRMAKIIEKHYRCPQDIEWAIDADLPDGQNFTLLQSRPETVWSQKKTVAAPAFKMGMEGLVGTLINPLAGKK</sequence>
<organism evidence="16 17">
    <name type="scientific">Runella slithyformis (strain ATCC 29530 / DSM 19594 / LMG 11500 / NCIMB 11436 / LSU 4)</name>
    <dbReference type="NCBI Taxonomy" id="761193"/>
    <lineage>
        <taxon>Bacteria</taxon>
        <taxon>Pseudomonadati</taxon>
        <taxon>Bacteroidota</taxon>
        <taxon>Cytophagia</taxon>
        <taxon>Cytophagales</taxon>
        <taxon>Spirosomataceae</taxon>
        <taxon>Runella</taxon>
    </lineage>
</organism>
<evidence type="ECO:0000256" key="14">
    <source>
        <dbReference type="ARBA" id="ARBA00047700"/>
    </source>
</evidence>
<evidence type="ECO:0000256" key="2">
    <source>
        <dbReference type="ARBA" id="ARBA00002988"/>
    </source>
</evidence>
<proteinExistence type="inferred from homology"/>
<comment type="similarity">
    <text evidence="4">Belongs to the PEP-utilizing enzyme family.</text>
</comment>
<keyword evidence="7 16" id="KW-0808">Transferase</keyword>
<dbReference type="KEGG" id="rsi:Runsl_0445"/>
<keyword evidence="16" id="KW-0670">Pyruvate</keyword>
<evidence type="ECO:0000259" key="15">
    <source>
        <dbReference type="Pfam" id="PF01326"/>
    </source>
</evidence>
<gene>
    <name evidence="16" type="ordered locus">Runsl_0445</name>
</gene>
<comment type="function">
    <text evidence="2">Catalyzes the phosphorylation of pyruvate to phosphoenolpyruvate.</text>
</comment>
<dbReference type="GO" id="GO:0008986">
    <property type="term" value="F:pyruvate, water dikinase activity"/>
    <property type="evidence" value="ECO:0007669"/>
    <property type="project" value="UniProtKB-EC"/>
</dbReference>
<dbReference type="PANTHER" id="PTHR43030:SF1">
    <property type="entry name" value="PHOSPHOENOLPYRUVATE SYNTHASE"/>
    <property type="match status" value="1"/>
</dbReference>
<dbReference type="PANTHER" id="PTHR43030">
    <property type="entry name" value="PHOSPHOENOLPYRUVATE SYNTHASE"/>
    <property type="match status" value="1"/>
</dbReference>
<dbReference type="InterPro" id="IPR006319">
    <property type="entry name" value="PEP_synth"/>
</dbReference>
<keyword evidence="9" id="KW-0547">Nucleotide-binding</keyword>
<dbReference type="EC" id="2.7.9.2" evidence="5"/>
<dbReference type="Pfam" id="PF01326">
    <property type="entry name" value="PPDK_N"/>
    <property type="match status" value="1"/>
</dbReference>
<dbReference type="GO" id="GO:0006094">
    <property type="term" value="P:gluconeogenesis"/>
    <property type="evidence" value="ECO:0007669"/>
    <property type="project" value="UniProtKB-UniPathway"/>
</dbReference>
<keyword evidence="8" id="KW-0479">Metal-binding</keyword>
<evidence type="ECO:0000256" key="9">
    <source>
        <dbReference type="ARBA" id="ARBA00022741"/>
    </source>
</evidence>
<name>A0A7U4E3Z2_RUNSL</name>
<evidence type="ECO:0000256" key="8">
    <source>
        <dbReference type="ARBA" id="ARBA00022723"/>
    </source>
</evidence>
<keyword evidence="12" id="KW-0460">Magnesium</keyword>
<dbReference type="RefSeq" id="WP_013926218.1">
    <property type="nucleotide sequence ID" value="NC_015703.1"/>
</dbReference>
<evidence type="ECO:0000256" key="6">
    <source>
        <dbReference type="ARBA" id="ARBA00021623"/>
    </source>
</evidence>
<evidence type="ECO:0000256" key="3">
    <source>
        <dbReference type="ARBA" id="ARBA00004742"/>
    </source>
</evidence>
<dbReference type="SUPFAM" id="SSF56059">
    <property type="entry name" value="Glutathione synthetase ATP-binding domain-like"/>
    <property type="match status" value="1"/>
</dbReference>
<accession>A0A7U4E3Z2</accession>
<dbReference type="GO" id="GO:0005524">
    <property type="term" value="F:ATP binding"/>
    <property type="evidence" value="ECO:0007669"/>
    <property type="project" value="UniProtKB-KW"/>
</dbReference>
<keyword evidence="10" id="KW-0418">Kinase</keyword>
<dbReference type="UniPathway" id="UPA00138"/>
<dbReference type="GO" id="GO:0046872">
    <property type="term" value="F:metal ion binding"/>
    <property type="evidence" value="ECO:0007669"/>
    <property type="project" value="UniProtKB-KW"/>
</dbReference>
<keyword evidence="17" id="KW-1185">Reference proteome</keyword>
<protein>
    <recommendedName>
        <fullName evidence="6">Phosphoenolpyruvate synthase</fullName>
        <ecNumber evidence="5">2.7.9.2</ecNumber>
    </recommendedName>
    <alternativeName>
        <fullName evidence="13">Pyruvate, water dikinase</fullName>
    </alternativeName>
</protein>
<dbReference type="InterPro" id="IPR013815">
    <property type="entry name" value="ATP_grasp_subdomain_1"/>
</dbReference>
<evidence type="ECO:0000256" key="1">
    <source>
        <dbReference type="ARBA" id="ARBA00001946"/>
    </source>
</evidence>
<keyword evidence="11" id="KW-0067">ATP-binding</keyword>
<evidence type="ECO:0000313" key="17">
    <source>
        <dbReference type="Proteomes" id="UP000000493"/>
    </source>
</evidence>
<dbReference type="Gene3D" id="3.30.470.20">
    <property type="entry name" value="ATP-grasp fold, B domain"/>
    <property type="match status" value="1"/>
</dbReference>
<evidence type="ECO:0000256" key="10">
    <source>
        <dbReference type="ARBA" id="ARBA00022777"/>
    </source>
</evidence>
<dbReference type="EMBL" id="CP002859">
    <property type="protein sequence ID" value="AEI46893.1"/>
    <property type="molecule type" value="Genomic_DNA"/>
</dbReference>
<dbReference type="Gene3D" id="3.30.1490.20">
    <property type="entry name" value="ATP-grasp fold, A domain"/>
    <property type="match status" value="1"/>
</dbReference>
<reference evidence="16 17" key="2">
    <citation type="journal article" date="2012" name="Stand. Genomic Sci.">
        <title>Complete genome sequence of the aquatic bacterium Runella slithyformis type strain (LSU 4(T)).</title>
        <authorList>
            <person name="Copeland A."/>
            <person name="Zhang X."/>
            <person name="Misra M."/>
            <person name="Lapidus A."/>
            <person name="Nolan M."/>
            <person name="Lucas S."/>
            <person name="Deshpande S."/>
            <person name="Cheng J.F."/>
            <person name="Tapia R."/>
            <person name="Goodwin L.A."/>
            <person name="Pitluck S."/>
            <person name="Liolios K."/>
            <person name="Pagani I."/>
            <person name="Ivanova N."/>
            <person name="Mikhailova N."/>
            <person name="Pati A."/>
            <person name="Chen A."/>
            <person name="Palaniappan K."/>
            <person name="Land M."/>
            <person name="Hauser L."/>
            <person name="Pan C."/>
            <person name="Jeffries C.D."/>
            <person name="Detter J.C."/>
            <person name="Brambilla E.M."/>
            <person name="Rohde M."/>
            <person name="Djao O.D."/>
            <person name="Goker M."/>
            <person name="Sikorski J."/>
            <person name="Tindall B.J."/>
            <person name="Woyke T."/>
            <person name="Bristow J."/>
            <person name="Eisen J.A."/>
            <person name="Markowitz V."/>
            <person name="Hugenholtz P."/>
            <person name="Kyrpides N.C."/>
            <person name="Klenk H.P."/>
            <person name="Mavromatis K."/>
        </authorList>
    </citation>
    <scope>NUCLEOTIDE SEQUENCE [LARGE SCALE GENOMIC DNA]</scope>
    <source>
        <strain evidence="17">ATCC 29530 / DSM 19594 / LMG 11500 / NCIMB 11436 / LSU 4</strain>
    </source>
</reference>
<dbReference type="FunFam" id="3.30.1490.20:FF:000010">
    <property type="entry name" value="Phosphoenolpyruvate synthase"/>
    <property type="match status" value="1"/>
</dbReference>
<dbReference type="AlphaFoldDB" id="A0A7U4E3Z2"/>
<evidence type="ECO:0000256" key="12">
    <source>
        <dbReference type="ARBA" id="ARBA00022842"/>
    </source>
</evidence>
<reference evidence="17" key="1">
    <citation type="submission" date="2011-06" db="EMBL/GenBank/DDBJ databases">
        <title>The complete genome of chromosome of Runella slithyformis DSM 19594.</title>
        <authorList>
            <consortium name="US DOE Joint Genome Institute (JGI-PGF)"/>
            <person name="Lucas S."/>
            <person name="Han J."/>
            <person name="Lapidus A."/>
            <person name="Bruce D."/>
            <person name="Goodwin L."/>
            <person name="Pitluck S."/>
            <person name="Peters L."/>
            <person name="Kyrpides N."/>
            <person name="Mavromatis K."/>
            <person name="Ivanova N."/>
            <person name="Ovchinnikova G."/>
            <person name="Zhang X."/>
            <person name="Misra M."/>
            <person name="Detter J.C."/>
            <person name="Tapia R."/>
            <person name="Han C."/>
            <person name="Land M."/>
            <person name="Hauser L."/>
            <person name="Markowitz V."/>
            <person name="Cheng J.-F."/>
            <person name="Hugenholtz P."/>
            <person name="Woyke T."/>
            <person name="Wu D."/>
            <person name="Tindall B."/>
            <person name="Faehrich R."/>
            <person name="Brambilla E."/>
            <person name="Klenk H.-P."/>
            <person name="Eisen J.A."/>
        </authorList>
    </citation>
    <scope>NUCLEOTIDE SEQUENCE [LARGE SCALE GENOMIC DNA]</scope>
    <source>
        <strain evidence="17">ATCC 29530 / DSM 19594 / LMG 11500 / NCIMB 11436 / LSU 4</strain>
    </source>
</reference>
<evidence type="ECO:0000256" key="11">
    <source>
        <dbReference type="ARBA" id="ARBA00022840"/>
    </source>
</evidence>
<evidence type="ECO:0000256" key="13">
    <source>
        <dbReference type="ARBA" id="ARBA00033470"/>
    </source>
</evidence>
<comment type="cofactor">
    <cofactor evidence="1">
        <name>Mg(2+)</name>
        <dbReference type="ChEBI" id="CHEBI:18420"/>
    </cofactor>
</comment>
<comment type="pathway">
    <text evidence="3">Carbohydrate biosynthesis; gluconeogenesis.</text>
</comment>
<feature type="domain" description="Pyruvate phosphate dikinase AMP/ATP-binding" evidence="15">
    <location>
        <begin position="17"/>
        <end position="336"/>
    </location>
</feature>
<dbReference type="Proteomes" id="UP000000493">
    <property type="component" value="Chromosome"/>
</dbReference>
<evidence type="ECO:0000256" key="4">
    <source>
        <dbReference type="ARBA" id="ARBA00007837"/>
    </source>
</evidence>
<dbReference type="InterPro" id="IPR002192">
    <property type="entry name" value="PPDK_AMP/ATP-bd"/>
</dbReference>
<evidence type="ECO:0000313" key="16">
    <source>
        <dbReference type="EMBL" id="AEI46893.1"/>
    </source>
</evidence>
<evidence type="ECO:0000256" key="5">
    <source>
        <dbReference type="ARBA" id="ARBA00011996"/>
    </source>
</evidence>
<comment type="catalytic activity">
    <reaction evidence="14">
        <text>pyruvate + ATP + H2O = phosphoenolpyruvate + AMP + phosphate + 2 H(+)</text>
        <dbReference type="Rhea" id="RHEA:11364"/>
        <dbReference type="ChEBI" id="CHEBI:15361"/>
        <dbReference type="ChEBI" id="CHEBI:15377"/>
        <dbReference type="ChEBI" id="CHEBI:15378"/>
        <dbReference type="ChEBI" id="CHEBI:30616"/>
        <dbReference type="ChEBI" id="CHEBI:43474"/>
        <dbReference type="ChEBI" id="CHEBI:58702"/>
        <dbReference type="ChEBI" id="CHEBI:456215"/>
        <dbReference type="EC" id="2.7.9.2"/>
    </reaction>
</comment>